<dbReference type="Gene3D" id="3.10.350.10">
    <property type="entry name" value="LysM domain"/>
    <property type="match status" value="3"/>
</dbReference>
<gene>
    <name evidence="3" type="primary">mltD</name>
    <name evidence="3" type="ORF">GCM10008090_26110</name>
</gene>
<keyword evidence="4" id="KW-1185">Reference proteome</keyword>
<dbReference type="PROSITE" id="PS51782">
    <property type="entry name" value="LYSM"/>
    <property type="match status" value="3"/>
</dbReference>
<evidence type="ECO:0000259" key="2">
    <source>
        <dbReference type="PROSITE" id="PS51782"/>
    </source>
</evidence>
<accession>A0A918RWJ8</accession>
<evidence type="ECO:0000256" key="1">
    <source>
        <dbReference type="ARBA" id="ARBA00007734"/>
    </source>
</evidence>
<reference evidence="3" key="2">
    <citation type="submission" date="2020-09" db="EMBL/GenBank/DDBJ databases">
        <authorList>
            <person name="Sun Q."/>
            <person name="Kim S."/>
        </authorList>
    </citation>
    <scope>NUCLEOTIDE SEQUENCE</scope>
    <source>
        <strain evidence="3">KCTC 12711</strain>
    </source>
</reference>
<dbReference type="GO" id="GO:0016020">
    <property type="term" value="C:membrane"/>
    <property type="evidence" value="ECO:0007669"/>
    <property type="project" value="InterPro"/>
</dbReference>
<dbReference type="EMBL" id="BMXA01000005">
    <property type="protein sequence ID" value="GHA15331.1"/>
    <property type="molecule type" value="Genomic_DNA"/>
</dbReference>
<evidence type="ECO:0000313" key="3">
    <source>
        <dbReference type="EMBL" id="GHA15331.1"/>
    </source>
</evidence>
<dbReference type="InterPro" id="IPR018392">
    <property type="entry name" value="LysM"/>
</dbReference>
<evidence type="ECO:0000313" key="4">
    <source>
        <dbReference type="Proteomes" id="UP000614811"/>
    </source>
</evidence>
<dbReference type="AlphaFoldDB" id="A0A918RWJ8"/>
<comment type="similarity">
    <text evidence="1">Belongs to the transglycosylase Slt family.</text>
</comment>
<reference evidence="3" key="1">
    <citation type="journal article" date="2014" name="Int. J. Syst. Evol. Microbiol.">
        <title>Complete genome sequence of Corynebacterium casei LMG S-19264T (=DSM 44701T), isolated from a smear-ripened cheese.</title>
        <authorList>
            <consortium name="US DOE Joint Genome Institute (JGI-PGF)"/>
            <person name="Walter F."/>
            <person name="Albersmeier A."/>
            <person name="Kalinowski J."/>
            <person name="Ruckert C."/>
        </authorList>
    </citation>
    <scope>NUCLEOTIDE SEQUENCE</scope>
    <source>
        <strain evidence="3">KCTC 12711</strain>
    </source>
</reference>
<feature type="domain" description="LysM" evidence="2">
    <location>
        <begin position="473"/>
        <end position="517"/>
    </location>
</feature>
<proteinExistence type="inferred from homology"/>
<dbReference type="SMART" id="SM00257">
    <property type="entry name" value="LysM"/>
    <property type="match status" value="4"/>
</dbReference>
<dbReference type="CDD" id="cd00118">
    <property type="entry name" value="LysM"/>
    <property type="match status" value="3"/>
</dbReference>
<dbReference type="Proteomes" id="UP000614811">
    <property type="component" value="Unassembled WGS sequence"/>
</dbReference>
<feature type="domain" description="LysM" evidence="2">
    <location>
        <begin position="522"/>
        <end position="566"/>
    </location>
</feature>
<dbReference type="InterPro" id="IPR036779">
    <property type="entry name" value="LysM_dom_sf"/>
</dbReference>
<feature type="domain" description="LysM" evidence="2">
    <location>
        <begin position="395"/>
        <end position="439"/>
    </location>
</feature>
<dbReference type="InterPro" id="IPR008258">
    <property type="entry name" value="Transglycosylase_SLT_dom_1"/>
</dbReference>
<name>A0A918RWJ8_9GAMM</name>
<dbReference type="Gene3D" id="1.10.530.10">
    <property type="match status" value="1"/>
</dbReference>
<dbReference type="InterPro" id="IPR023346">
    <property type="entry name" value="Lysozyme-like_dom_sf"/>
</dbReference>
<dbReference type="SUPFAM" id="SSF54106">
    <property type="entry name" value="LysM domain"/>
    <property type="match status" value="3"/>
</dbReference>
<dbReference type="Pfam" id="PF01476">
    <property type="entry name" value="LysM"/>
    <property type="match status" value="3"/>
</dbReference>
<dbReference type="SUPFAM" id="SSF53955">
    <property type="entry name" value="Lysozyme-like"/>
    <property type="match status" value="1"/>
</dbReference>
<dbReference type="CDD" id="cd16894">
    <property type="entry name" value="MltD-like"/>
    <property type="match status" value="1"/>
</dbReference>
<dbReference type="InterPro" id="IPR000189">
    <property type="entry name" value="Transglyc_AS"/>
</dbReference>
<sequence length="571" mass="63974">MVTPVGNYALQCDEIFSCPESLMPRVAFWIEVFSRWDTSTAIFHDKENPHRVYSTVKREEGCRRSKKGDSIDRERKRLKRQLRSLADKVAQNGSLNDADAFLYAQFKDESPSEIRAAADRIRCQSGNKDRMRNALAEYTLYQPTILEALEDQNLTPELQYLPFVESAFNPSALSHVGAAGLWQIMPSTGRTLGLRVDSRIDERYDPIAATYAAALYFRNSVDDLSETAFENGHEVAAKDLNPFVITSYNYGVRGMQRAIKQVGLDYERLLREYKSPSFQTAVKNFYASFLAARHVAKYQDQFFDSIPPSPAARFAEHDDIVLRRATSIKRIASELRVDIDDLRAMNPALKSVIWKHKALVPSGYAIRLPKKTTGWDAQIARMDALPQEVEEAGFVWHRVRRGQTACGIAEQYRASCRALIKLNRLDKRGTIYIGRRIKVPTRSGGIVLAKNASGTTPGTATTQITASSAAHIQTYRVKRGDTSCSIARRNGLRCAEFLALNGLTRGSIIRVGQTVHVTSAGSWHTVRRGQTACGIAESYRVRCSALLDANQLTSTSKILVGQRLRIPSREL</sequence>
<dbReference type="GO" id="GO:0008932">
    <property type="term" value="F:lytic endotransglycosylase activity"/>
    <property type="evidence" value="ECO:0007669"/>
    <property type="project" value="TreeGrafter"/>
</dbReference>
<organism evidence="3 4">
    <name type="scientific">Arenicella chitinivorans</name>
    <dbReference type="NCBI Taxonomy" id="1329800"/>
    <lineage>
        <taxon>Bacteria</taxon>
        <taxon>Pseudomonadati</taxon>
        <taxon>Pseudomonadota</taxon>
        <taxon>Gammaproteobacteria</taxon>
        <taxon>Arenicellales</taxon>
        <taxon>Arenicellaceae</taxon>
        <taxon>Arenicella</taxon>
    </lineage>
</organism>
<protein>
    <submittedName>
        <fullName evidence="3">Murein transglycosylase</fullName>
    </submittedName>
</protein>
<comment type="caution">
    <text evidence="3">The sequence shown here is derived from an EMBL/GenBank/DDBJ whole genome shotgun (WGS) entry which is preliminary data.</text>
</comment>
<dbReference type="PANTHER" id="PTHR33734:SF22">
    <property type="entry name" value="MEMBRANE-BOUND LYTIC MUREIN TRANSGLYCOSYLASE D"/>
    <property type="match status" value="1"/>
</dbReference>
<dbReference type="PANTHER" id="PTHR33734">
    <property type="entry name" value="LYSM DOMAIN-CONTAINING GPI-ANCHORED PROTEIN 2"/>
    <property type="match status" value="1"/>
</dbReference>
<dbReference type="PROSITE" id="PS00922">
    <property type="entry name" value="TRANSGLYCOSYLASE"/>
    <property type="match status" value="1"/>
</dbReference>
<dbReference type="GO" id="GO:0000270">
    <property type="term" value="P:peptidoglycan metabolic process"/>
    <property type="evidence" value="ECO:0007669"/>
    <property type="project" value="InterPro"/>
</dbReference>
<dbReference type="Pfam" id="PF01464">
    <property type="entry name" value="SLT"/>
    <property type="match status" value="1"/>
</dbReference>